<dbReference type="GeneID" id="99790361"/>
<reference evidence="2 4" key="1">
    <citation type="submission" date="2019-09" db="EMBL/GenBank/DDBJ databases">
        <title>Draft genome sequences of 48 bacterial type strains from the CCUG.</title>
        <authorList>
            <person name="Tunovic T."/>
            <person name="Pineiro-Iglesias B."/>
            <person name="Unosson C."/>
            <person name="Inganas E."/>
            <person name="Ohlen M."/>
            <person name="Cardew S."/>
            <person name="Jensie-Markopoulos S."/>
            <person name="Salva-Serra F."/>
            <person name="Jaen-Luchoro D."/>
            <person name="Karlsson R."/>
            <person name="Svensson-Stadler L."/>
            <person name="Chun J."/>
            <person name="Moore E."/>
        </authorList>
    </citation>
    <scope>NUCLEOTIDE SEQUENCE [LARGE SCALE GENOMIC DNA]</scope>
    <source>
        <strain evidence="2 4">CCUG 54555</strain>
    </source>
</reference>
<accession>A0A6H9SGT2</accession>
<organism evidence="2 4">
    <name type="scientific">Burkholderia latens</name>
    <dbReference type="NCBI Taxonomy" id="488446"/>
    <lineage>
        <taxon>Bacteria</taxon>
        <taxon>Pseudomonadati</taxon>
        <taxon>Pseudomonadota</taxon>
        <taxon>Betaproteobacteria</taxon>
        <taxon>Burkholderiales</taxon>
        <taxon>Burkholderiaceae</taxon>
        <taxon>Burkholderia</taxon>
        <taxon>Burkholderia cepacia complex</taxon>
    </lineage>
</organism>
<evidence type="ECO:0000313" key="3">
    <source>
        <dbReference type="EMBL" id="VWB66245.1"/>
    </source>
</evidence>
<keyword evidence="1" id="KW-0812">Transmembrane</keyword>
<feature type="transmembrane region" description="Helical" evidence="1">
    <location>
        <begin position="142"/>
        <end position="163"/>
    </location>
</feature>
<gene>
    <name evidence="3" type="ORF">BLA24064_03086</name>
    <name evidence="2" type="ORF">F7R21_30670</name>
</gene>
<keyword evidence="4" id="KW-1185">Reference proteome</keyword>
<evidence type="ECO:0000256" key="1">
    <source>
        <dbReference type="SAM" id="Phobius"/>
    </source>
</evidence>
<dbReference type="EMBL" id="CABVPL010000020">
    <property type="protein sequence ID" value="VWB66245.1"/>
    <property type="molecule type" value="Genomic_DNA"/>
</dbReference>
<keyword evidence="1" id="KW-1133">Transmembrane helix</keyword>
<reference evidence="3 5" key="2">
    <citation type="submission" date="2019-09" db="EMBL/GenBank/DDBJ databases">
        <authorList>
            <person name="Depoorter E."/>
        </authorList>
    </citation>
    <scope>NUCLEOTIDE SEQUENCE [LARGE SCALE GENOMIC DNA]</scope>
    <source>
        <strain evidence="3">LMG 24064</strain>
    </source>
</reference>
<feature type="transmembrane region" description="Helical" evidence="1">
    <location>
        <begin position="65"/>
        <end position="89"/>
    </location>
</feature>
<evidence type="ECO:0000313" key="4">
    <source>
        <dbReference type="Proteomes" id="UP000430232"/>
    </source>
</evidence>
<evidence type="ECO:0000313" key="5">
    <source>
        <dbReference type="Proteomes" id="UP000494222"/>
    </source>
</evidence>
<feature type="transmembrane region" description="Helical" evidence="1">
    <location>
        <begin position="33"/>
        <end position="53"/>
    </location>
</feature>
<dbReference type="RefSeq" id="WP_151068297.1">
    <property type="nucleotide sequence ID" value="NZ_CABVPL010000020.1"/>
</dbReference>
<feature type="transmembrane region" description="Helical" evidence="1">
    <location>
        <begin position="183"/>
        <end position="207"/>
    </location>
</feature>
<dbReference type="EMBL" id="VZOJ01000146">
    <property type="protein sequence ID" value="KAB0631881.1"/>
    <property type="molecule type" value="Genomic_DNA"/>
</dbReference>
<evidence type="ECO:0000313" key="2">
    <source>
        <dbReference type="EMBL" id="KAB0631881.1"/>
    </source>
</evidence>
<name>A0A6H9SGT2_9BURK</name>
<keyword evidence="1" id="KW-0472">Membrane</keyword>
<dbReference type="Proteomes" id="UP000430232">
    <property type="component" value="Unassembled WGS sequence"/>
</dbReference>
<dbReference type="Proteomes" id="UP000494222">
    <property type="component" value="Unassembled WGS sequence"/>
</dbReference>
<sequence length="237" mass="26367">MFKINELLKTLSTFEPYRPAKALSMERARKASILLLGGGGICFLLLLSMLAWHKLAPAAWQMAPALTLYAFTVFLSLLSLVVEPIVGVLHMFRWKQKALDTLIREIETDERSARLLNGYADNTLKYAQHCLQLKVKRLDARVVSFFGGGTAAYALLAVTLTNIKDAGGLPWLQNTLTSGFVSGNFINTAILWGIALVFGLSVGSMMLKRVQSRFAYQLELIELTLLRRSLENTEKNA</sequence>
<dbReference type="AlphaFoldDB" id="A0A6H9SGT2"/>
<proteinExistence type="predicted"/>
<protein>
    <submittedName>
        <fullName evidence="2">Uncharacterized protein</fullName>
    </submittedName>
</protein>
<dbReference type="OrthoDB" id="9115050at2"/>